<organism evidence="2 3">
    <name type="scientific">Dreissena polymorpha</name>
    <name type="common">Zebra mussel</name>
    <name type="synonym">Mytilus polymorpha</name>
    <dbReference type="NCBI Taxonomy" id="45954"/>
    <lineage>
        <taxon>Eukaryota</taxon>
        <taxon>Metazoa</taxon>
        <taxon>Spiralia</taxon>
        <taxon>Lophotrochozoa</taxon>
        <taxon>Mollusca</taxon>
        <taxon>Bivalvia</taxon>
        <taxon>Autobranchia</taxon>
        <taxon>Heteroconchia</taxon>
        <taxon>Euheterodonta</taxon>
        <taxon>Imparidentia</taxon>
        <taxon>Neoheterodontei</taxon>
        <taxon>Myida</taxon>
        <taxon>Dreissenoidea</taxon>
        <taxon>Dreissenidae</taxon>
        <taxon>Dreissena</taxon>
    </lineage>
</organism>
<dbReference type="PANTHER" id="PTHR15728">
    <property type="entry name" value="DEADENYLATION COMPLEX CATALYTIC SUBUNIT PAN2"/>
    <property type="match status" value="1"/>
</dbReference>
<dbReference type="AlphaFoldDB" id="A0A9D4EPE9"/>
<dbReference type="InterPro" id="IPR050785">
    <property type="entry name" value="PAN2-PAN3_catalytic_subunit"/>
</dbReference>
<dbReference type="PANTHER" id="PTHR15728:SF0">
    <property type="entry name" value="PAN2-PAN3 DEADENYLATION COMPLEX CATALYTIC SUBUNIT PAN2"/>
    <property type="match status" value="1"/>
</dbReference>
<dbReference type="InterPro" id="IPR036322">
    <property type="entry name" value="WD40_repeat_dom_sf"/>
</dbReference>
<evidence type="ECO:0000313" key="3">
    <source>
        <dbReference type="Proteomes" id="UP000828390"/>
    </source>
</evidence>
<dbReference type="Pfam" id="PF20770">
    <property type="entry name" value="PAN2_N"/>
    <property type="match status" value="1"/>
</dbReference>
<evidence type="ECO:0000259" key="1">
    <source>
        <dbReference type="Pfam" id="PF20770"/>
    </source>
</evidence>
<protein>
    <recommendedName>
        <fullName evidence="1">PAN2-PAN3 deadenylation complex catalytic subunit PAN2 N-terminal domain-containing protein</fullName>
    </recommendedName>
</protein>
<dbReference type="InterPro" id="IPR015943">
    <property type="entry name" value="WD40/YVTN_repeat-like_dom_sf"/>
</dbReference>
<sequence>MSRQSKLNLKEMDFSQHPLHPYAGQELHMESPQGAAMMDMMPNPYASQALFPGGEASALQSQEYRELHSFMVDGGDRFGVSCLCFDTQELLWMGNQGGHVTSYYGPHLQKYTSFQVHRDDIRQMAPLKDRGILCLTQSSLKLSNRRGLTQFVFTNADMHDMQCMLVTGATTLLIGGHHTKVIELDLTTPRRNKSMQ</sequence>
<dbReference type="Gene3D" id="2.130.10.10">
    <property type="entry name" value="YVTN repeat-like/Quinoprotein amine dehydrogenase"/>
    <property type="match status" value="1"/>
</dbReference>
<dbReference type="GO" id="GO:0004535">
    <property type="term" value="F:poly(A)-specific ribonuclease activity"/>
    <property type="evidence" value="ECO:0007669"/>
    <property type="project" value="TreeGrafter"/>
</dbReference>
<comment type="caution">
    <text evidence="2">The sequence shown here is derived from an EMBL/GenBank/DDBJ whole genome shotgun (WGS) entry which is preliminary data.</text>
</comment>
<proteinExistence type="predicted"/>
<evidence type="ECO:0000313" key="2">
    <source>
        <dbReference type="EMBL" id="KAH3783338.1"/>
    </source>
</evidence>
<dbReference type="EMBL" id="JAIWYP010000008">
    <property type="protein sequence ID" value="KAH3783338.1"/>
    <property type="molecule type" value="Genomic_DNA"/>
</dbReference>
<dbReference type="GO" id="GO:0000932">
    <property type="term" value="C:P-body"/>
    <property type="evidence" value="ECO:0007669"/>
    <property type="project" value="TreeGrafter"/>
</dbReference>
<accession>A0A9D4EPE9</accession>
<dbReference type="InterPro" id="IPR048841">
    <property type="entry name" value="PAN2_N"/>
</dbReference>
<gene>
    <name evidence="2" type="ORF">DPMN_161275</name>
</gene>
<dbReference type="SUPFAM" id="SSF50978">
    <property type="entry name" value="WD40 repeat-like"/>
    <property type="match status" value="1"/>
</dbReference>
<keyword evidence="3" id="KW-1185">Reference proteome</keyword>
<reference evidence="2" key="1">
    <citation type="journal article" date="2019" name="bioRxiv">
        <title>The Genome of the Zebra Mussel, Dreissena polymorpha: A Resource for Invasive Species Research.</title>
        <authorList>
            <person name="McCartney M.A."/>
            <person name="Auch B."/>
            <person name="Kono T."/>
            <person name="Mallez S."/>
            <person name="Zhang Y."/>
            <person name="Obille A."/>
            <person name="Becker A."/>
            <person name="Abrahante J.E."/>
            <person name="Garbe J."/>
            <person name="Badalamenti J.P."/>
            <person name="Herman A."/>
            <person name="Mangelson H."/>
            <person name="Liachko I."/>
            <person name="Sullivan S."/>
            <person name="Sone E.D."/>
            <person name="Koren S."/>
            <person name="Silverstein K.A.T."/>
            <person name="Beckman K.B."/>
            <person name="Gohl D.M."/>
        </authorList>
    </citation>
    <scope>NUCLEOTIDE SEQUENCE</scope>
    <source>
        <strain evidence="2">Duluth1</strain>
        <tissue evidence="2">Whole animal</tissue>
    </source>
</reference>
<dbReference type="GO" id="GO:0031251">
    <property type="term" value="C:PAN complex"/>
    <property type="evidence" value="ECO:0007669"/>
    <property type="project" value="TreeGrafter"/>
</dbReference>
<reference evidence="2" key="2">
    <citation type="submission" date="2020-11" db="EMBL/GenBank/DDBJ databases">
        <authorList>
            <person name="McCartney M.A."/>
            <person name="Auch B."/>
            <person name="Kono T."/>
            <person name="Mallez S."/>
            <person name="Becker A."/>
            <person name="Gohl D.M."/>
            <person name="Silverstein K.A.T."/>
            <person name="Koren S."/>
            <person name="Bechman K.B."/>
            <person name="Herman A."/>
            <person name="Abrahante J.E."/>
            <person name="Garbe J."/>
        </authorList>
    </citation>
    <scope>NUCLEOTIDE SEQUENCE</scope>
    <source>
        <strain evidence="2">Duluth1</strain>
        <tissue evidence="2">Whole animal</tissue>
    </source>
</reference>
<name>A0A9D4EPE9_DREPO</name>
<feature type="domain" description="PAN2-PAN3 deadenylation complex catalytic subunit PAN2 N-terminal" evidence="1">
    <location>
        <begin position="64"/>
        <end position="190"/>
    </location>
</feature>
<dbReference type="GO" id="GO:0000289">
    <property type="term" value="P:nuclear-transcribed mRNA poly(A) tail shortening"/>
    <property type="evidence" value="ECO:0007669"/>
    <property type="project" value="TreeGrafter"/>
</dbReference>
<dbReference type="Proteomes" id="UP000828390">
    <property type="component" value="Unassembled WGS sequence"/>
</dbReference>